<evidence type="ECO:0000256" key="3">
    <source>
        <dbReference type="ARBA" id="ARBA00022679"/>
    </source>
</evidence>
<keyword evidence="2" id="KW-1003">Cell membrane</keyword>
<keyword evidence="6 8" id="KW-0472">Membrane</keyword>
<evidence type="ECO:0000313" key="11">
    <source>
        <dbReference type="EMBL" id="CAB4803365.1"/>
    </source>
</evidence>
<dbReference type="InterPro" id="IPR002656">
    <property type="entry name" value="Acyl_transf_3_dom"/>
</dbReference>
<feature type="transmembrane region" description="Helical" evidence="8">
    <location>
        <begin position="39"/>
        <end position="59"/>
    </location>
</feature>
<dbReference type="GO" id="GO:0009103">
    <property type="term" value="P:lipopolysaccharide biosynthetic process"/>
    <property type="evidence" value="ECO:0007669"/>
    <property type="project" value="TreeGrafter"/>
</dbReference>
<comment type="subcellular location">
    <subcellularLocation>
        <location evidence="1">Cell membrane</location>
        <topology evidence="1">Multi-pass membrane protein</topology>
    </subcellularLocation>
</comment>
<keyword evidence="7" id="KW-0012">Acyltransferase</keyword>
<feature type="transmembrane region" description="Helical" evidence="8">
    <location>
        <begin position="150"/>
        <end position="168"/>
    </location>
</feature>
<evidence type="ECO:0000256" key="2">
    <source>
        <dbReference type="ARBA" id="ARBA00022475"/>
    </source>
</evidence>
<feature type="transmembrane region" description="Helical" evidence="8">
    <location>
        <begin position="80"/>
        <end position="100"/>
    </location>
</feature>
<dbReference type="EMBL" id="CAEZXU010000017">
    <property type="protein sequence ID" value="CAB4694450.1"/>
    <property type="molecule type" value="Genomic_DNA"/>
</dbReference>
<keyword evidence="4 8" id="KW-0812">Transmembrane</keyword>
<organism evidence="10">
    <name type="scientific">freshwater metagenome</name>
    <dbReference type="NCBI Taxonomy" id="449393"/>
    <lineage>
        <taxon>unclassified sequences</taxon>
        <taxon>metagenomes</taxon>
        <taxon>ecological metagenomes</taxon>
    </lineage>
</organism>
<dbReference type="PANTHER" id="PTHR23028">
    <property type="entry name" value="ACETYLTRANSFERASE"/>
    <property type="match status" value="1"/>
</dbReference>
<evidence type="ECO:0000256" key="6">
    <source>
        <dbReference type="ARBA" id="ARBA00023136"/>
    </source>
</evidence>
<evidence type="ECO:0000313" key="10">
    <source>
        <dbReference type="EMBL" id="CAB4694450.1"/>
    </source>
</evidence>
<feature type="transmembrane region" description="Helical" evidence="8">
    <location>
        <begin position="294"/>
        <end position="315"/>
    </location>
</feature>
<dbReference type="Gene3D" id="3.40.50.1110">
    <property type="entry name" value="SGNH hydrolase"/>
    <property type="match status" value="1"/>
</dbReference>
<evidence type="ECO:0000256" key="8">
    <source>
        <dbReference type="SAM" id="Phobius"/>
    </source>
</evidence>
<evidence type="ECO:0000256" key="7">
    <source>
        <dbReference type="ARBA" id="ARBA00023315"/>
    </source>
</evidence>
<keyword evidence="3" id="KW-0808">Transferase</keyword>
<keyword evidence="5 8" id="KW-1133">Transmembrane helix</keyword>
<name>A0A6J6P4U3_9ZZZZ</name>
<dbReference type="EMBL" id="CAFAAW010000006">
    <property type="protein sequence ID" value="CAB4803365.1"/>
    <property type="molecule type" value="Genomic_DNA"/>
</dbReference>
<dbReference type="PANTHER" id="PTHR23028:SF53">
    <property type="entry name" value="ACYL_TRANSF_3 DOMAIN-CONTAINING PROTEIN"/>
    <property type="match status" value="1"/>
</dbReference>
<dbReference type="GO" id="GO:0016747">
    <property type="term" value="F:acyltransferase activity, transferring groups other than amino-acyl groups"/>
    <property type="evidence" value="ECO:0007669"/>
    <property type="project" value="InterPro"/>
</dbReference>
<feature type="transmembrane region" description="Helical" evidence="8">
    <location>
        <begin position="175"/>
        <end position="194"/>
    </location>
</feature>
<feature type="transmembrane region" description="Helical" evidence="8">
    <location>
        <begin position="385"/>
        <end position="406"/>
    </location>
</feature>
<evidence type="ECO:0000259" key="9">
    <source>
        <dbReference type="Pfam" id="PF01757"/>
    </source>
</evidence>
<dbReference type="InterPro" id="IPR036514">
    <property type="entry name" value="SGNH_hydro_sf"/>
</dbReference>
<sequence length="588" mass="65313">MSTSTTKPVRHIQSIDGLRAIAVTAVVLYHLGISWIPGGFLGVDLFFVISGYVITRLILDSINRSSALDLRAFYWARLRRIYPGFLFMVFSTIIFIGVWAPEAIRRFLKDLPYALTGTMNWSLVARHQDYFEAIGRPPLLQHTWSLAVELQFYLIWPVILLTVLKYFGKKNVARAALAIAMISGATLFLVSLKLDASNAQQVSHVYFGTDTHSLGLFLGAALAVSWIPQNLSADIAKRAQDVVDGIGVVGLLGLLSTFFFIDETNATLYKIAFPLAGIFGCLVIISLVHPASRFAPLISSAPFAWIGERSYGIYIWHWVVFQVTRPSVDITGDPWALYLARVLLVLALADISLRWVEIPFRQGNIQNWIRGIKYRAPKVQLRHKTYIVISIVSLIAVSTSISVQAINKADLLARQAAQELETDQSATQDLGSTTGLWVTGDSVILGIRAKLEKQVHISLINARVGRQAPELLAVMRVDQSSVPESPVIFNLGNNNKLSEQTVIDIFEVIKNQPQIIVVNTAVPRPWRDENNQIISRVASRYPNVRLIDWQNISEGHPELFAPDGVHLSPTGSDAYVASVLKVLDLIKK</sequence>
<dbReference type="InterPro" id="IPR050879">
    <property type="entry name" value="Acyltransferase_3"/>
</dbReference>
<reference evidence="10" key="1">
    <citation type="submission" date="2020-05" db="EMBL/GenBank/DDBJ databases">
        <authorList>
            <person name="Chiriac C."/>
            <person name="Salcher M."/>
            <person name="Ghai R."/>
            <person name="Kavagutti S V."/>
        </authorList>
    </citation>
    <scope>NUCLEOTIDE SEQUENCE</scope>
</reference>
<gene>
    <name evidence="10" type="ORF">UFOPK2592_00400</name>
    <name evidence="11" type="ORF">UFOPK3120_00120</name>
</gene>
<protein>
    <submittedName>
        <fullName evidence="10">Unannotated protein</fullName>
    </submittedName>
</protein>
<dbReference type="GO" id="GO:0005886">
    <property type="term" value="C:plasma membrane"/>
    <property type="evidence" value="ECO:0007669"/>
    <property type="project" value="UniProtKB-SubCell"/>
</dbReference>
<proteinExistence type="predicted"/>
<evidence type="ECO:0000256" key="1">
    <source>
        <dbReference type="ARBA" id="ARBA00004651"/>
    </source>
</evidence>
<feature type="transmembrane region" description="Helical" evidence="8">
    <location>
        <begin position="214"/>
        <end position="231"/>
    </location>
</feature>
<feature type="transmembrane region" description="Helical" evidence="8">
    <location>
        <begin position="243"/>
        <end position="261"/>
    </location>
</feature>
<dbReference type="SUPFAM" id="SSF52266">
    <property type="entry name" value="SGNH hydrolase"/>
    <property type="match status" value="1"/>
</dbReference>
<evidence type="ECO:0000256" key="4">
    <source>
        <dbReference type="ARBA" id="ARBA00022692"/>
    </source>
</evidence>
<dbReference type="Pfam" id="PF01757">
    <property type="entry name" value="Acyl_transf_3"/>
    <property type="match status" value="1"/>
</dbReference>
<evidence type="ECO:0000256" key="5">
    <source>
        <dbReference type="ARBA" id="ARBA00022989"/>
    </source>
</evidence>
<accession>A0A6J6P4U3</accession>
<feature type="domain" description="Acyltransferase 3" evidence="9">
    <location>
        <begin position="13"/>
        <end position="351"/>
    </location>
</feature>
<feature type="transmembrane region" description="Helical" evidence="8">
    <location>
        <begin position="267"/>
        <end position="287"/>
    </location>
</feature>
<feature type="transmembrane region" description="Helical" evidence="8">
    <location>
        <begin position="335"/>
        <end position="356"/>
    </location>
</feature>
<dbReference type="AlphaFoldDB" id="A0A6J6P4U3"/>